<evidence type="ECO:0000256" key="7">
    <source>
        <dbReference type="ARBA" id="ARBA00022801"/>
    </source>
</evidence>
<dbReference type="SUPFAM" id="SSF55486">
    <property type="entry name" value="Metalloproteases ('zincins'), catalytic domain"/>
    <property type="match status" value="1"/>
</dbReference>
<keyword evidence="5 9" id="KW-0479">Metal-binding</keyword>
<dbReference type="GO" id="GO:0008270">
    <property type="term" value="F:zinc ion binding"/>
    <property type="evidence" value="ECO:0007669"/>
    <property type="project" value="UniProtKB-UniRule"/>
</dbReference>
<dbReference type="EMBL" id="JAEKNQ010000019">
    <property type="protein sequence ID" value="MBJ7602497.1"/>
    <property type="molecule type" value="Genomic_DNA"/>
</dbReference>
<dbReference type="HAMAP" id="MF_00009">
    <property type="entry name" value="Endoribonucl_YbeY"/>
    <property type="match status" value="1"/>
</dbReference>
<keyword evidence="6 9" id="KW-0255">Endonuclease</keyword>
<evidence type="ECO:0000313" key="11">
    <source>
        <dbReference type="Proteomes" id="UP000620075"/>
    </source>
</evidence>
<evidence type="ECO:0000256" key="2">
    <source>
        <dbReference type="ARBA" id="ARBA00022517"/>
    </source>
</evidence>
<dbReference type="AlphaFoldDB" id="A0A934NGQ7"/>
<dbReference type="InterPro" id="IPR023091">
    <property type="entry name" value="MetalPrtase_cat_dom_sf_prd"/>
</dbReference>
<evidence type="ECO:0000313" key="10">
    <source>
        <dbReference type="EMBL" id="MBJ7602497.1"/>
    </source>
</evidence>
<dbReference type="NCBIfam" id="TIGR00043">
    <property type="entry name" value="rRNA maturation RNase YbeY"/>
    <property type="match status" value="1"/>
</dbReference>
<sequence>MEVRKTVAAPLRPIWFRQVFDGCCEEPAVAALLPADAQLTLLVAGDRTLRRLNRRFLGEDQPTDVLSFPSGGGDEPGYLGDLAISWPTVQRQARHYCHPVESEAGLLIVHGLLHLLGFDHADRAGEKVMTRLTWSCLNRLDLGIGARRLASA</sequence>
<feature type="binding site" evidence="9">
    <location>
        <position position="120"/>
    </location>
    <ligand>
        <name>Zn(2+)</name>
        <dbReference type="ChEBI" id="CHEBI:29105"/>
        <note>catalytic</note>
    </ligand>
</feature>
<gene>
    <name evidence="9 10" type="primary">ybeY</name>
    <name evidence="10" type="ORF">JF888_04780</name>
</gene>
<feature type="binding site" evidence="9">
    <location>
        <position position="110"/>
    </location>
    <ligand>
        <name>Zn(2+)</name>
        <dbReference type="ChEBI" id="CHEBI:29105"/>
        <note>catalytic</note>
    </ligand>
</feature>
<evidence type="ECO:0000256" key="9">
    <source>
        <dbReference type="HAMAP-Rule" id="MF_00009"/>
    </source>
</evidence>
<reference evidence="10 11" key="1">
    <citation type="submission" date="2020-10" db="EMBL/GenBank/DDBJ databases">
        <title>Ca. Dormibacterota MAGs.</title>
        <authorList>
            <person name="Montgomery K."/>
        </authorList>
    </citation>
    <scope>NUCLEOTIDE SEQUENCE [LARGE SCALE GENOMIC DNA]</scope>
    <source>
        <strain evidence="10">SC8811_S16_3</strain>
    </source>
</reference>
<keyword evidence="2 9" id="KW-0690">Ribosome biogenesis</keyword>
<comment type="subcellular location">
    <subcellularLocation>
        <location evidence="9">Cytoplasm</location>
    </subcellularLocation>
</comment>
<proteinExistence type="inferred from homology"/>
<dbReference type="InterPro" id="IPR020549">
    <property type="entry name" value="YbeY_CS"/>
</dbReference>
<evidence type="ECO:0000256" key="5">
    <source>
        <dbReference type="ARBA" id="ARBA00022723"/>
    </source>
</evidence>
<keyword evidence="8 9" id="KW-0862">Zinc</keyword>
<dbReference type="Gene3D" id="3.40.390.30">
    <property type="entry name" value="Metalloproteases ('zincins'), catalytic domain"/>
    <property type="match status" value="1"/>
</dbReference>
<comment type="caution">
    <text evidence="10">The sequence shown here is derived from an EMBL/GenBank/DDBJ whole genome shotgun (WGS) entry which is preliminary data.</text>
</comment>
<evidence type="ECO:0000256" key="6">
    <source>
        <dbReference type="ARBA" id="ARBA00022759"/>
    </source>
</evidence>
<evidence type="ECO:0000256" key="4">
    <source>
        <dbReference type="ARBA" id="ARBA00022722"/>
    </source>
</evidence>
<dbReference type="PANTHER" id="PTHR46986">
    <property type="entry name" value="ENDORIBONUCLEASE YBEY, CHLOROPLASTIC"/>
    <property type="match status" value="1"/>
</dbReference>
<feature type="binding site" evidence="9">
    <location>
        <position position="114"/>
    </location>
    <ligand>
        <name>Zn(2+)</name>
        <dbReference type="ChEBI" id="CHEBI:29105"/>
        <note>catalytic</note>
    </ligand>
</feature>
<comment type="cofactor">
    <cofactor evidence="9">
        <name>Zn(2+)</name>
        <dbReference type="ChEBI" id="CHEBI:29105"/>
    </cofactor>
    <text evidence="9">Binds 1 zinc ion.</text>
</comment>
<dbReference type="PROSITE" id="PS01306">
    <property type="entry name" value="UPF0054"/>
    <property type="match status" value="1"/>
</dbReference>
<accession>A0A934NGQ7</accession>
<dbReference type="PANTHER" id="PTHR46986:SF1">
    <property type="entry name" value="ENDORIBONUCLEASE YBEY, CHLOROPLASTIC"/>
    <property type="match status" value="1"/>
</dbReference>
<keyword evidence="7 9" id="KW-0378">Hydrolase</keyword>
<dbReference type="EC" id="3.1.-.-" evidence="9"/>
<dbReference type="GO" id="GO:0004222">
    <property type="term" value="F:metalloendopeptidase activity"/>
    <property type="evidence" value="ECO:0007669"/>
    <property type="project" value="InterPro"/>
</dbReference>
<evidence type="ECO:0000256" key="1">
    <source>
        <dbReference type="ARBA" id="ARBA00010875"/>
    </source>
</evidence>
<keyword evidence="4 9" id="KW-0540">Nuclease</keyword>
<name>A0A934NGQ7_9BACT</name>
<comment type="function">
    <text evidence="9">Single strand-specific metallo-endoribonuclease involved in late-stage 70S ribosome quality control and in maturation of the 3' terminus of the 16S rRNA.</text>
</comment>
<dbReference type="GO" id="GO:0004521">
    <property type="term" value="F:RNA endonuclease activity"/>
    <property type="evidence" value="ECO:0007669"/>
    <property type="project" value="UniProtKB-UniRule"/>
</dbReference>
<protein>
    <recommendedName>
        <fullName evidence="9">Endoribonuclease YbeY</fullName>
        <ecNumber evidence="9">3.1.-.-</ecNumber>
    </recommendedName>
</protein>
<dbReference type="GO" id="GO:0006364">
    <property type="term" value="P:rRNA processing"/>
    <property type="evidence" value="ECO:0007669"/>
    <property type="project" value="UniProtKB-UniRule"/>
</dbReference>
<dbReference type="GO" id="GO:0005737">
    <property type="term" value="C:cytoplasm"/>
    <property type="evidence" value="ECO:0007669"/>
    <property type="project" value="UniProtKB-SubCell"/>
</dbReference>
<dbReference type="InterPro" id="IPR002036">
    <property type="entry name" value="YbeY"/>
</dbReference>
<evidence type="ECO:0000256" key="8">
    <source>
        <dbReference type="ARBA" id="ARBA00022833"/>
    </source>
</evidence>
<keyword evidence="9" id="KW-0963">Cytoplasm</keyword>
<keyword evidence="3 9" id="KW-0698">rRNA processing</keyword>
<evidence type="ECO:0000256" key="3">
    <source>
        <dbReference type="ARBA" id="ARBA00022552"/>
    </source>
</evidence>
<dbReference type="Pfam" id="PF02130">
    <property type="entry name" value="YbeY"/>
    <property type="match status" value="1"/>
</dbReference>
<comment type="similarity">
    <text evidence="1 9">Belongs to the endoribonuclease YbeY family.</text>
</comment>
<organism evidence="10 11">
    <name type="scientific">Candidatus Dormiibacter inghamiae</name>
    <dbReference type="NCBI Taxonomy" id="3127013"/>
    <lineage>
        <taxon>Bacteria</taxon>
        <taxon>Bacillati</taxon>
        <taxon>Candidatus Dormiibacterota</taxon>
        <taxon>Candidatus Dormibacteria</taxon>
        <taxon>Candidatus Dormibacterales</taxon>
        <taxon>Candidatus Dormibacteraceae</taxon>
        <taxon>Candidatus Dormiibacter</taxon>
    </lineage>
</organism>
<dbReference type="Proteomes" id="UP000620075">
    <property type="component" value="Unassembled WGS sequence"/>
</dbReference>